<evidence type="ECO:0000256" key="2">
    <source>
        <dbReference type="SAM" id="SignalP"/>
    </source>
</evidence>
<dbReference type="Gene3D" id="2.50.20.20">
    <property type="match status" value="1"/>
</dbReference>
<feature type="signal peptide" evidence="2">
    <location>
        <begin position="1"/>
        <end position="25"/>
    </location>
</feature>
<keyword evidence="4" id="KW-1185">Reference proteome</keyword>
<evidence type="ECO:0008006" key="5">
    <source>
        <dbReference type="Google" id="ProtNLM"/>
    </source>
</evidence>
<proteinExistence type="predicted"/>
<evidence type="ECO:0000313" key="4">
    <source>
        <dbReference type="Proteomes" id="UP001596435"/>
    </source>
</evidence>
<evidence type="ECO:0000313" key="3">
    <source>
        <dbReference type="EMBL" id="MFC7182700.1"/>
    </source>
</evidence>
<organism evidence="3 4">
    <name type="scientific">Kitasatospora paranensis</name>
    <dbReference type="NCBI Taxonomy" id="258053"/>
    <lineage>
        <taxon>Bacteria</taxon>
        <taxon>Bacillati</taxon>
        <taxon>Actinomycetota</taxon>
        <taxon>Actinomycetes</taxon>
        <taxon>Kitasatosporales</taxon>
        <taxon>Streptomycetaceae</taxon>
        <taxon>Kitasatospora</taxon>
    </lineage>
</organism>
<feature type="chain" id="PRO_5046714547" description="Lipoprotein" evidence="2">
    <location>
        <begin position="26"/>
        <end position="311"/>
    </location>
</feature>
<dbReference type="RefSeq" id="WP_345709177.1">
    <property type="nucleotide sequence ID" value="NZ_BAABKV010000001.1"/>
</dbReference>
<sequence>MQGHRPLWRAAVMAVIAATTGCAQHVTAGSGPSPSVSVTASGVPASASASTGPGAAAAAVDAALKKVTSAGSVTIRGRLAAMYTEADLHGALAWGGNGLTGEMAADTRTSDAAKGFLPEPDPFTARYAGQRVYGRYGSDVTSKLQGRHWIAFDTLGLAATARDSGLALLPYQLSRIDPVSVLTELRAAVEVDAMGPDAGAGPGVTVYSGMLGAEQLAALAARGADAGSSAQLRDRYRAGRLTSETITVWIGPEGVPVKALYGIAAATGSFNTTVEYAQYGTTVPAPQAPDARDTTEAAQALAALPNIGARP</sequence>
<gene>
    <name evidence="3" type="ORF">ACFQMG_24425</name>
</gene>
<feature type="region of interest" description="Disordered" evidence="1">
    <location>
        <begin position="27"/>
        <end position="47"/>
    </location>
</feature>
<comment type="caution">
    <text evidence="3">The sequence shown here is derived from an EMBL/GenBank/DDBJ whole genome shotgun (WGS) entry which is preliminary data.</text>
</comment>
<evidence type="ECO:0000256" key="1">
    <source>
        <dbReference type="SAM" id="MobiDB-lite"/>
    </source>
</evidence>
<accession>A0ABW2G1S9</accession>
<dbReference type="EMBL" id="JBHTAJ010000051">
    <property type="protein sequence ID" value="MFC7182700.1"/>
    <property type="molecule type" value="Genomic_DNA"/>
</dbReference>
<dbReference type="PROSITE" id="PS51257">
    <property type="entry name" value="PROKAR_LIPOPROTEIN"/>
    <property type="match status" value="1"/>
</dbReference>
<protein>
    <recommendedName>
        <fullName evidence="5">Lipoprotein</fullName>
    </recommendedName>
</protein>
<dbReference type="Proteomes" id="UP001596435">
    <property type="component" value="Unassembled WGS sequence"/>
</dbReference>
<keyword evidence="2" id="KW-0732">Signal</keyword>
<name>A0ABW2G1S9_9ACTN</name>
<reference evidence="4" key="1">
    <citation type="journal article" date="2019" name="Int. J. Syst. Evol. Microbiol.">
        <title>The Global Catalogue of Microorganisms (GCM) 10K type strain sequencing project: providing services to taxonomists for standard genome sequencing and annotation.</title>
        <authorList>
            <consortium name="The Broad Institute Genomics Platform"/>
            <consortium name="The Broad Institute Genome Sequencing Center for Infectious Disease"/>
            <person name="Wu L."/>
            <person name="Ma J."/>
        </authorList>
    </citation>
    <scope>NUCLEOTIDE SEQUENCE [LARGE SCALE GENOMIC DNA]</scope>
    <source>
        <strain evidence="4">CGMCC 1.12859</strain>
    </source>
</reference>